<evidence type="ECO:0000313" key="8">
    <source>
        <dbReference type="EnsemblMetazoa" id="MESCA004793-PA"/>
    </source>
</evidence>
<keyword evidence="9" id="KW-1185">Reference proteome</keyword>
<protein>
    <submittedName>
        <fullName evidence="8">Uncharacterized protein</fullName>
    </submittedName>
</protein>
<evidence type="ECO:0000256" key="7">
    <source>
        <dbReference type="SAM" id="MobiDB-lite"/>
    </source>
</evidence>
<dbReference type="GO" id="GO:0016020">
    <property type="term" value="C:membrane"/>
    <property type="evidence" value="ECO:0007669"/>
    <property type="project" value="UniProtKB-SubCell"/>
</dbReference>
<sequence length="390" mass="45400">MIVQINDSLSKTLGKTKNMKLMQLADVLSVGRQMLANFLAYIANFLYVNLASRILEMRKHEWLFEQLLKKHTINEKPDKCVTINILAEPPPGIPIRADIILIHGLHGCLANTWKQGLWDRERRPVDFKRPPKPPIRPPKRPRYSRGDVFTPSYKEKRRRLSLQETTSFEIENFESFHGTQLTQVQTFRLRRDLEISSSQHLITNDIVEECSNYSKCWPGDWLPIDCPGVRVIAIDYSTDKYLWRPIWKPRERRSNIIERAKEMTEMLIELNVGVNHPIVWVGHSKGVDSWETGKVEAENLWKSSTGVFFYSVPHRGSYLASLLIPFMRRSVELAEIEKNNKYLLDLHRRFACLYNMGHLKIEVFSFVETALTLMSFLYLKIVGVDSADNQ</sequence>
<reference evidence="8" key="2">
    <citation type="submission" date="2015-06" db="UniProtKB">
        <authorList>
            <consortium name="EnsemblMetazoa"/>
        </authorList>
    </citation>
    <scope>IDENTIFICATION</scope>
</reference>
<name>T1GML7_MEGSC</name>
<dbReference type="InterPro" id="IPR029058">
    <property type="entry name" value="AB_hydrolase_fold"/>
</dbReference>
<dbReference type="Proteomes" id="UP000015102">
    <property type="component" value="Unassembled WGS sequence"/>
</dbReference>
<comment type="subcellular location">
    <subcellularLocation>
        <location evidence="2">Endoplasmic reticulum</location>
    </subcellularLocation>
    <subcellularLocation>
        <location evidence="3">Membrane</location>
    </subcellularLocation>
    <subcellularLocation>
        <location evidence="1">Mitochondrion</location>
    </subcellularLocation>
</comment>
<organism evidence="8 9">
    <name type="scientific">Megaselia scalaris</name>
    <name type="common">Humpbacked fly</name>
    <name type="synonym">Phora scalaris</name>
    <dbReference type="NCBI Taxonomy" id="36166"/>
    <lineage>
        <taxon>Eukaryota</taxon>
        <taxon>Metazoa</taxon>
        <taxon>Ecdysozoa</taxon>
        <taxon>Arthropoda</taxon>
        <taxon>Hexapoda</taxon>
        <taxon>Insecta</taxon>
        <taxon>Pterygota</taxon>
        <taxon>Neoptera</taxon>
        <taxon>Endopterygota</taxon>
        <taxon>Diptera</taxon>
        <taxon>Brachycera</taxon>
        <taxon>Muscomorpha</taxon>
        <taxon>Platypezoidea</taxon>
        <taxon>Phoridae</taxon>
        <taxon>Megaseliini</taxon>
        <taxon>Megaselia</taxon>
    </lineage>
</organism>
<evidence type="ECO:0000256" key="6">
    <source>
        <dbReference type="ARBA" id="ARBA00023136"/>
    </source>
</evidence>
<dbReference type="HOGENOM" id="CLU_708425_0_0_1"/>
<dbReference type="EMBL" id="CAQQ02182608">
    <property type="status" value="NOT_ANNOTATED_CDS"/>
    <property type="molecule type" value="Genomic_DNA"/>
</dbReference>
<dbReference type="SUPFAM" id="SSF53474">
    <property type="entry name" value="alpha/beta-Hydrolases"/>
    <property type="match status" value="1"/>
</dbReference>
<dbReference type="AlphaFoldDB" id="T1GML7"/>
<keyword evidence="4" id="KW-0256">Endoplasmic reticulum</keyword>
<evidence type="ECO:0000313" key="9">
    <source>
        <dbReference type="Proteomes" id="UP000015102"/>
    </source>
</evidence>
<dbReference type="GO" id="GO:0005739">
    <property type="term" value="C:mitochondrion"/>
    <property type="evidence" value="ECO:0007669"/>
    <property type="project" value="UniProtKB-SubCell"/>
</dbReference>
<reference evidence="9" key="1">
    <citation type="submission" date="2013-02" db="EMBL/GenBank/DDBJ databases">
        <authorList>
            <person name="Hughes D."/>
        </authorList>
    </citation>
    <scope>NUCLEOTIDE SEQUENCE</scope>
    <source>
        <strain>Durham</strain>
        <strain evidence="9">NC isolate 2 -- Noor lab</strain>
    </source>
</reference>
<dbReference type="OMA" id="GCLANTW"/>
<accession>T1GML7</accession>
<evidence type="ECO:0000256" key="3">
    <source>
        <dbReference type="ARBA" id="ARBA00004370"/>
    </source>
</evidence>
<dbReference type="PANTHER" id="PTHR48182:SF2">
    <property type="entry name" value="PROTEIN SERAC1"/>
    <property type="match status" value="1"/>
</dbReference>
<dbReference type="EnsemblMetazoa" id="MESCA004793-RA">
    <property type="protein sequence ID" value="MESCA004793-PA"/>
    <property type="gene ID" value="MESCA004793"/>
</dbReference>
<dbReference type="PANTHER" id="PTHR48182">
    <property type="entry name" value="PROTEIN SERAC1"/>
    <property type="match status" value="1"/>
</dbReference>
<evidence type="ECO:0000256" key="2">
    <source>
        <dbReference type="ARBA" id="ARBA00004240"/>
    </source>
</evidence>
<dbReference type="GO" id="GO:0005783">
    <property type="term" value="C:endoplasmic reticulum"/>
    <property type="evidence" value="ECO:0007669"/>
    <property type="project" value="UniProtKB-SubCell"/>
</dbReference>
<dbReference type="InterPro" id="IPR052374">
    <property type="entry name" value="SERAC1"/>
</dbReference>
<dbReference type="EMBL" id="CAQQ02182607">
    <property type="status" value="NOT_ANNOTATED_CDS"/>
    <property type="molecule type" value="Genomic_DNA"/>
</dbReference>
<evidence type="ECO:0000256" key="5">
    <source>
        <dbReference type="ARBA" id="ARBA00023128"/>
    </source>
</evidence>
<evidence type="ECO:0000256" key="4">
    <source>
        <dbReference type="ARBA" id="ARBA00022824"/>
    </source>
</evidence>
<evidence type="ECO:0000256" key="1">
    <source>
        <dbReference type="ARBA" id="ARBA00004173"/>
    </source>
</evidence>
<proteinExistence type="predicted"/>
<feature type="region of interest" description="Disordered" evidence="7">
    <location>
        <begin position="124"/>
        <end position="147"/>
    </location>
</feature>
<keyword evidence="5" id="KW-0496">Mitochondrion</keyword>
<keyword evidence="6" id="KW-0472">Membrane</keyword>